<evidence type="ECO:0000313" key="3">
    <source>
        <dbReference type="Proteomes" id="UP000294558"/>
    </source>
</evidence>
<accession>A0A4R7HVP6</accession>
<name>A0A4R7HVP6_9ACTN</name>
<dbReference type="Gene3D" id="1.10.150.240">
    <property type="entry name" value="Putative phosphatase, domain 2"/>
    <property type="match status" value="1"/>
</dbReference>
<dbReference type="Proteomes" id="UP000294558">
    <property type="component" value="Unassembled WGS sequence"/>
</dbReference>
<dbReference type="Gene3D" id="3.40.50.1000">
    <property type="entry name" value="HAD superfamily/HAD-like"/>
    <property type="match status" value="1"/>
</dbReference>
<organism evidence="2 3">
    <name type="scientific">Ilumatobacter fluminis</name>
    <dbReference type="NCBI Taxonomy" id="467091"/>
    <lineage>
        <taxon>Bacteria</taxon>
        <taxon>Bacillati</taxon>
        <taxon>Actinomycetota</taxon>
        <taxon>Acidimicrobiia</taxon>
        <taxon>Acidimicrobiales</taxon>
        <taxon>Ilumatobacteraceae</taxon>
        <taxon>Ilumatobacter</taxon>
    </lineage>
</organism>
<evidence type="ECO:0000313" key="2">
    <source>
        <dbReference type="EMBL" id="TDT15051.1"/>
    </source>
</evidence>
<dbReference type="InterPro" id="IPR023198">
    <property type="entry name" value="PGP-like_dom2"/>
</dbReference>
<evidence type="ECO:0000256" key="1">
    <source>
        <dbReference type="ARBA" id="ARBA00022801"/>
    </source>
</evidence>
<dbReference type="PANTHER" id="PTHR43316:SF8">
    <property type="entry name" value="HAD FAMILY HYDROLASE"/>
    <property type="match status" value="1"/>
</dbReference>
<reference evidence="2 3" key="1">
    <citation type="submission" date="2019-03" db="EMBL/GenBank/DDBJ databases">
        <title>Sequencing the genomes of 1000 actinobacteria strains.</title>
        <authorList>
            <person name="Klenk H.-P."/>
        </authorList>
    </citation>
    <scope>NUCLEOTIDE SEQUENCE [LARGE SCALE GENOMIC DNA]</scope>
    <source>
        <strain evidence="2 3">DSM 18936</strain>
    </source>
</reference>
<dbReference type="OrthoDB" id="3680851at2"/>
<dbReference type="Pfam" id="PF00702">
    <property type="entry name" value="Hydrolase"/>
    <property type="match status" value="1"/>
</dbReference>
<dbReference type="InterPro" id="IPR036412">
    <property type="entry name" value="HAD-like_sf"/>
</dbReference>
<dbReference type="InterPro" id="IPR051540">
    <property type="entry name" value="S-2-haloacid_dehalogenase"/>
</dbReference>
<proteinExistence type="predicted"/>
<dbReference type="RefSeq" id="WP_133867545.1">
    <property type="nucleotide sequence ID" value="NZ_SOAU01000001.1"/>
</dbReference>
<sequence length="232" mass="25494">MARGDHYDVVGFDADDTLWKSEDSFREAEQLYVELVSPYAPDGVDVMRSLEAIELDNVSISGYGVKAFALSMVQAAVTATSGAVPSKVLGQIVDHAHDMLMQPVELLPGVPETLAAVGRTHRLVLITKGDLVHQLRKVRTSGLDHHFEHIEVVLDKDADTYRRILAEWHIEPARFAFVGNSVRSDVLPVVEVGGAGIHVPYHITWGHEVVDDHDGGFTELESITDVPAWLAK</sequence>
<gene>
    <name evidence="2" type="ORF">BDK89_0611</name>
</gene>
<dbReference type="SUPFAM" id="SSF56784">
    <property type="entry name" value="HAD-like"/>
    <property type="match status" value="1"/>
</dbReference>
<dbReference type="SFLD" id="SFLDG01129">
    <property type="entry name" value="C1.5:_HAD__Beta-PGM__Phosphata"/>
    <property type="match status" value="1"/>
</dbReference>
<dbReference type="GO" id="GO:0016787">
    <property type="term" value="F:hydrolase activity"/>
    <property type="evidence" value="ECO:0007669"/>
    <property type="project" value="UniProtKB-KW"/>
</dbReference>
<comment type="caution">
    <text evidence="2">The sequence shown here is derived from an EMBL/GenBank/DDBJ whole genome shotgun (WGS) entry which is preliminary data.</text>
</comment>
<dbReference type="SFLD" id="SFLDS00003">
    <property type="entry name" value="Haloacid_Dehalogenase"/>
    <property type="match status" value="1"/>
</dbReference>
<protein>
    <submittedName>
        <fullName evidence="2">Putative hydrolase of the HAD superfamily</fullName>
    </submittedName>
</protein>
<keyword evidence="3" id="KW-1185">Reference proteome</keyword>
<dbReference type="EMBL" id="SOAU01000001">
    <property type="protein sequence ID" value="TDT15051.1"/>
    <property type="molecule type" value="Genomic_DNA"/>
</dbReference>
<keyword evidence="1 2" id="KW-0378">Hydrolase</keyword>
<dbReference type="InterPro" id="IPR023214">
    <property type="entry name" value="HAD_sf"/>
</dbReference>
<dbReference type="AlphaFoldDB" id="A0A4R7HVP6"/>
<dbReference type="PANTHER" id="PTHR43316">
    <property type="entry name" value="HYDROLASE, HALOACID DELAHOGENASE-RELATED"/>
    <property type="match status" value="1"/>
</dbReference>